<dbReference type="GO" id="GO:0003677">
    <property type="term" value="F:DNA binding"/>
    <property type="evidence" value="ECO:0007669"/>
    <property type="project" value="UniProtKB-KW"/>
</dbReference>
<feature type="domain" description="DNA methylase adenine-specific" evidence="9">
    <location>
        <begin position="411"/>
        <end position="701"/>
    </location>
</feature>
<evidence type="ECO:0000313" key="10">
    <source>
        <dbReference type="EMBL" id="KAA2222949.1"/>
    </source>
</evidence>
<dbReference type="EC" id="2.1.1.72" evidence="2"/>
<dbReference type="Gene3D" id="1.20.1260.30">
    <property type="match status" value="1"/>
</dbReference>
<keyword evidence="5" id="KW-0949">S-adenosyl-L-methionine</keyword>
<dbReference type="GO" id="GO:0008170">
    <property type="term" value="F:N-methyltransferase activity"/>
    <property type="evidence" value="ECO:0007669"/>
    <property type="project" value="InterPro"/>
</dbReference>
<dbReference type="InterPro" id="IPR029063">
    <property type="entry name" value="SAM-dependent_MTases_sf"/>
</dbReference>
<dbReference type="InterPro" id="IPR038333">
    <property type="entry name" value="T1MK-like_N_sf"/>
</dbReference>
<sequence>MIDKENLKKVLKRIGFIEKSKYVLEKFFPDVDAYLKVDFKQEKIYYPLDKGLILSGDFITTFANKENFVVLECVSRLFAKGYKPQHIELEPRWIVGHGASGGRADIMIKDNSEKSLIIIECKTSGKEFDDEWKKTLINGGQLLSYAKQAGSTQFVALYTSDFIDDEIIHPTYYLLTLKDNIKLLEELSSGDQQPLTYAEAKLLDKEDIFKAWKNTYSQDYATKGLFEDDIPAYEIGKEKYSIADLDRISSKDIQGKYHQFATILRQHNVSGRENAFDKLVNLFLCKIVDETNNPEELKFYWKGIAYDSPFELVDRLQRLYQEGMQRFLGEDVVYVSNNQIEEAFRFFKKDPDATQETIKKFFKELKFYNNNDFGFIDVHNEKLFHQNTKVLIALIKMLQDIKLKSDDEEHQFLGDMFEGFLDQGVKQSEGQFFTPMPIVKFILKSLPLEQIIIEGDSIPKVIDYACGAGHFLNEYAQEIKPIIKDIKDAEIGNYFSQILGIEKEYRLSKVSKVSAFMYGQDEINIVYADALGNVPTIKEKDFSILIANPPYSVKGFLETLSESDRKKFQLIKTVGEKSFPNNNSIEAFFIERAKQILKPDGVAGIIVPASILTKGKTKSTSKSTNIFVATREILLKYFDIIAIAEFGKGTFGKTGTNTVTLFIRRKKEEPAPADHFKNRIDSWFKSDETKDSIFEDEHLLKHYCIHLEISLTHYKTLLKGSPSSELLDSEIFLEYFKEFNNWAEIKNRKKQSTFKALSKDEQELELKLRFVQYVQECEKDKLYYFVLANQNPQKVLIVKSPSKITEMKEFLGYEWSSAKGKEGIKYISDSVLEDIIGENIEENEDGDVILEEDDVRVLSNIYNLNNINTPLYDPQDNENFEKINFLIAQNFGKAEITIPETLKSFVSISSLYEMIDFRKINFNKSITLTPSTTYNFQTKWNLVKLSTIATINPSKTEIRDISNATTISFVDMAAVSDRGFISKIEEKEYKDVKNGGYTYFQNGDILIAKITPCMENGKCALAIDLPTEIGFGSTEFHVIRCNNPEQSKYIFALLNNPNIRKVAEQNMTGSSGHRRVPEDFYSNLKIPVMPDEIEKKLIKEFTKIDKEFFEAVQSIDKEQEKLEALYNEAYLKADRIYKISDNDYFAISIGKRVLKKELNRDGLGIPVYSANVFQQFGFINKQLLDDFSSSSVIWGIDGDWMVNCLPANYEFYPTDHCGVIRIKKDDIHPKYLSWVLKLEGERLRFSRANRASMDSVNTISIKAPSKSIQKKLIEEVEKIENKIGIAQAIIETVDLKKQEIINRFL</sequence>
<dbReference type="Gene3D" id="3.90.220.20">
    <property type="entry name" value="DNA methylase specificity domains"/>
    <property type="match status" value="2"/>
</dbReference>
<dbReference type="InterPro" id="IPR050953">
    <property type="entry name" value="N4_N6_ade-DNA_methylase"/>
</dbReference>
<dbReference type="PANTHER" id="PTHR33841:SF1">
    <property type="entry name" value="DNA METHYLTRANSFERASE A"/>
    <property type="match status" value="1"/>
</dbReference>
<dbReference type="Pfam" id="PF02384">
    <property type="entry name" value="N6_Mtase"/>
    <property type="match status" value="1"/>
</dbReference>
<dbReference type="SUPFAM" id="SSF116734">
    <property type="entry name" value="DNA methylase specificity domain"/>
    <property type="match status" value="2"/>
</dbReference>
<comment type="similarity">
    <text evidence="1">Belongs to the N(4)/N(6)-methyltransferase family.</text>
</comment>
<dbReference type="InterPro" id="IPR003356">
    <property type="entry name" value="DNA_methylase_A-5"/>
</dbReference>
<accession>A0A5B2U8U6</accession>
<evidence type="ECO:0000256" key="3">
    <source>
        <dbReference type="ARBA" id="ARBA00022603"/>
    </source>
</evidence>
<keyword evidence="7" id="KW-0238">DNA-binding</keyword>
<protein>
    <recommendedName>
        <fullName evidence="2">site-specific DNA-methyltransferase (adenine-specific)</fullName>
        <ecNumber evidence="2">2.1.1.72</ecNumber>
    </recommendedName>
</protein>
<proteinExistence type="inferred from homology"/>
<dbReference type="GO" id="GO:0009307">
    <property type="term" value="P:DNA restriction-modification system"/>
    <property type="evidence" value="ECO:0007669"/>
    <property type="project" value="UniProtKB-KW"/>
</dbReference>
<dbReference type="PANTHER" id="PTHR33841">
    <property type="entry name" value="DNA METHYLTRANSFERASE YEEA-RELATED"/>
    <property type="match status" value="1"/>
</dbReference>
<evidence type="ECO:0000256" key="7">
    <source>
        <dbReference type="ARBA" id="ARBA00023125"/>
    </source>
</evidence>
<dbReference type="SUPFAM" id="SSF53335">
    <property type="entry name" value="S-adenosyl-L-methionine-dependent methyltransferases"/>
    <property type="match status" value="1"/>
</dbReference>
<evidence type="ECO:0000256" key="1">
    <source>
        <dbReference type="ARBA" id="ARBA00006594"/>
    </source>
</evidence>
<keyword evidence="6" id="KW-0680">Restriction system</keyword>
<comment type="caution">
    <text evidence="10">The sequence shown here is derived from an EMBL/GenBank/DDBJ whole genome shotgun (WGS) entry which is preliminary data.</text>
</comment>
<dbReference type="Gene3D" id="3.40.50.150">
    <property type="entry name" value="Vaccinia Virus protein VP39"/>
    <property type="match status" value="1"/>
</dbReference>
<comment type="catalytic activity">
    <reaction evidence="8">
        <text>a 2'-deoxyadenosine in DNA + S-adenosyl-L-methionine = an N(6)-methyl-2'-deoxyadenosine in DNA + S-adenosyl-L-homocysteine + H(+)</text>
        <dbReference type="Rhea" id="RHEA:15197"/>
        <dbReference type="Rhea" id="RHEA-COMP:12418"/>
        <dbReference type="Rhea" id="RHEA-COMP:12419"/>
        <dbReference type="ChEBI" id="CHEBI:15378"/>
        <dbReference type="ChEBI" id="CHEBI:57856"/>
        <dbReference type="ChEBI" id="CHEBI:59789"/>
        <dbReference type="ChEBI" id="CHEBI:90615"/>
        <dbReference type="ChEBI" id="CHEBI:90616"/>
        <dbReference type="EC" id="2.1.1.72"/>
    </reaction>
</comment>
<organism evidence="10 11">
    <name type="scientific">Chryseobacterium sediminis</name>
    <dbReference type="NCBI Taxonomy" id="1679494"/>
    <lineage>
        <taxon>Bacteria</taxon>
        <taxon>Pseudomonadati</taxon>
        <taxon>Bacteroidota</taxon>
        <taxon>Flavobacteriia</taxon>
        <taxon>Flavobacteriales</taxon>
        <taxon>Weeksellaceae</taxon>
        <taxon>Chryseobacterium group</taxon>
        <taxon>Chryseobacterium</taxon>
    </lineage>
</organism>
<dbReference type="PRINTS" id="PR00507">
    <property type="entry name" value="N12N6MTFRASE"/>
</dbReference>
<evidence type="ECO:0000256" key="6">
    <source>
        <dbReference type="ARBA" id="ARBA00022747"/>
    </source>
</evidence>
<gene>
    <name evidence="10" type="ORF">FW780_01740</name>
</gene>
<dbReference type="OrthoDB" id="9814572at2"/>
<keyword evidence="4" id="KW-0808">Transferase</keyword>
<evidence type="ECO:0000256" key="5">
    <source>
        <dbReference type="ARBA" id="ARBA00022691"/>
    </source>
</evidence>
<dbReference type="GO" id="GO:0032259">
    <property type="term" value="P:methylation"/>
    <property type="evidence" value="ECO:0007669"/>
    <property type="project" value="UniProtKB-KW"/>
</dbReference>
<dbReference type="EMBL" id="VUNZ01000001">
    <property type="protein sequence ID" value="KAA2222949.1"/>
    <property type="molecule type" value="Genomic_DNA"/>
</dbReference>
<reference evidence="10 11" key="1">
    <citation type="journal article" date="2015" name="Int. J. Syst. Evol. Microbiol.">
        <title>Chryseobacterium sediminis sp. nov., isolated from a river sediment.</title>
        <authorList>
            <person name="Kampfer P."/>
            <person name="Busse H.J."/>
            <person name="McInroy J.A."/>
            <person name="Glaeser S.P."/>
        </authorList>
    </citation>
    <scope>NUCLEOTIDE SEQUENCE [LARGE SCALE GENOMIC DNA]</scope>
    <source>
        <strain evidence="10 11">IMT-174</strain>
    </source>
</reference>
<dbReference type="Proteomes" id="UP000323082">
    <property type="component" value="Unassembled WGS sequence"/>
</dbReference>
<dbReference type="PROSITE" id="PS00092">
    <property type="entry name" value="N6_MTASE"/>
    <property type="match status" value="1"/>
</dbReference>
<evidence type="ECO:0000256" key="8">
    <source>
        <dbReference type="ARBA" id="ARBA00047942"/>
    </source>
</evidence>
<dbReference type="GO" id="GO:0009007">
    <property type="term" value="F:site-specific DNA-methyltransferase (adenine-specific) activity"/>
    <property type="evidence" value="ECO:0007669"/>
    <property type="project" value="UniProtKB-EC"/>
</dbReference>
<evidence type="ECO:0000256" key="4">
    <source>
        <dbReference type="ARBA" id="ARBA00022679"/>
    </source>
</evidence>
<keyword evidence="3 10" id="KW-0489">Methyltransferase</keyword>
<dbReference type="RefSeq" id="WP_149831917.1">
    <property type="nucleotide sequence ID" value="NZ_VUNZ01000001.1"/>
</dbReference>
<evidence type="ECO:0000259" key="9">
    <source>
        <dbReference type="Pfam" id="PF02384"/>
    </source>
</evidence>
<dbReference type="InterPro" id="IPR002052">
    <property type="entry name" value="DNA_methylase_N6_adenine_CS"/>
</dbReference>
<dbReference type="CDD" id="cd17260">
    <property type="entry name" value="RMtype1_S_EcoEI-TRD1-CR1_like"/>
    <property type="match status" value="1"/>
</dbReference>
<dbReference type="InterPro" id="IPR044946">
    <property type="entry name" value="Restrct_endonuc_typeI_TRD_sf"/>
</dbReference>
<evidence type="ECO:0000256" key="2">
    <source>
        <dbReference type="ARBA" id="ARBA00011900"/>
    </source>
</evidence>
<evidence type="ECO:0000313" key="11">
    <source>
        <dbReference type="Proteomes" id="UP000323082"/>
    </source>
</evidence>
<name>A0A5B2U8U6_9FLAO</name>